<proteinExistence type="predicted"/>
<gene>
    <name evidence="2" type="ORF">BDV27DRAFT_135219</name>
</gene>
<dbReference type="EMBL" id="ML737794">
    <property type="protein sequence ID" value="KAE8360043.1"/>
    <property type="molecule type" value="Genomic_DNA"/>
</dbReference>
<dbReference type="Proteomes" id="UP000326268">
    <property type="component" value="Unassembled WGS sequence"/>
</dbReference>
<keyword evidence="1" id="KW-0812">Transmembrane</keyword>
<evidence type="ECO:0000313" key="3">
    <source>
        <dbReference type="Proteomes" id="UP000326268"/>
    </source>
</evidence>
<keyword evidence="1" id="KW-0472">Membrane</keyword>
<sequence length="58" mass="6434">MGCVLGLWCFGCFCFSGFGGMCGFDVRGFFVLCLVSICMYVIGSVCTRYVSIYDSWLL</sequence>
<protein>
    <submittedName>
        <fullName evidence="2">Uncharacterized protein</fullName>
    </submittedName>
</protein>
<keyword evidence="3" id="KW-1185">Reference proteome</keyword>
<feature type="transmembrane region" description="Helical" evidence="1">
    <location>
        <begin position="29"/>
        <end position="50"/>
    </location>
</feature>
<accession>A0A5N6ZS30</accession>
<evidence type="ECO:0000256" key="1">
    <source>
        <dbReference type="SAM" id="Phobius"/>
    </source>
</evidence>
<evidence type="ECO:0000313" key="2">
    <source>
        <dbReference type="EMBL" id="KAE8360043.1"/>
    </source>
</evidence>
<feature type="non-terminal residue" evidence="2">
    <location>
        <position position="58"/>
    </location>
</feature>
<name>A0A5N6ZS30_9EURO</name>
<dbReference type="GeneID" id="43652927"/>
<reference evidence="2 3" key="1">
    <citation type="submission" date="2019-04" db="EMBL/GenBank/DDBJ databases">
        <title>Friends and foes A comparative genomics studyof 23 Aspergillus species from section Flavi.</title>
        <authorList>
            <consortium name="DOE Joint Genome Institute"/>
            <person name="Kjaerbolling I."/>
            <person name="Vesth T."/>
            <person name="Frisvad J.C."/>
            <person name="Nybo J.L."/>
            <person name="Theobald S."/>
            <person name="Kildgaard S."/>
            <person name="Isbrandt T."/>
            <person name="Kuo A."/>
            <person name="Sato A."/>
            <person name="Lyhne E.K."/>
            <person name="Kogle M.E."/>
            <person name="Wiebenga A."/>
            <person name="Kun R.S."/>
            <person name="Lubbers R.J."/>
            <person name="Makela M.R."/>
            <person name="Barry K."/>
            <person name="Chovatia M."/>
            <person name="Clum A."/>
            <person name="Daum C."/>
            <person name="Haridas S."/>
            <person name="He G."/>
            <person name="LaButti K."/>
            <person name="Lipzen A."/>
            <person name="Mondo S."/>
            <person name="Riley R."/>
            <person name="Salamov A."/>
            <person name="Simmons B.A."/>
            <person name="Magnuson J.K."/>
            <person name="Henrissat B."/>
            <person name="Mortensen U.H."/>
            <person name="Larsen T.O."/>
            <person name="Devries R.P."/>
            <person name="Grigoriev I.V."/>
            <person name="Machida M."/>
            <person name="Baker S.E."/>
            <person name="Andersen M.R."/>
        </authorList>
    </citation>
    <scope>NUCLEOTIDE SEQUENCE [LARGE SCALE GENOMIC DNA]</scope>
    <source>
        <strain evidence="2 3">CBS 763.97</strain>
    </source>
</reference>
<dbReference type="AlphaFoldDB" id="A0A5N6ZS30"/>
<dbReference type="RefSeq" id="XP_031923124.1">
    <property type="nucleotide sequence ID" value="XM_032068481.1"/>
</dbReference>
<keyword evidence="1" id="KW-1133">Transmembrane helix</keyword>
<organism evidence="2 3">
    <name type="scientific">Aspergillus caelatus</name>
    <dbReference type="NCBI Taxonomy" id="61420"/>
    <lineage>
        <taxon>Eukaryota</taxon>
        <taxon>Fungi</taxon>
        <taxon>Dikarya</taxon>
        <taxon>Ascomycota</taxon>
        <taxon>Pezizomycotina</taxon>
        <taxon>Eurotiomycetes</taxon>
        <taxon>Eurotiomycetidae</taxon>
        <taxon>Eurotiales</taxon>
        <taxon>Aspergillaceae</taxon>
        <taxon>Aspergillus</taxon>
        <taxon>Aspergillus subgen. Circumdati</taxon>
    </lineage>
</organism>